<sequence>MWIFHSQILILHLFMKFINKLLAMEFTLYLIGKIAVCNNFIYIKMTDGIYKKLHNLCQKCNRQ</sequence>
<reference evidence="2" key="1">
    <citation type="submission" date="2013-07" db="EMBL/GenBank/DDBJ databases">
        <title>Sub-species coevolution in mutualistic symbiosis.</title>
        <authorList>
            <person name="Murfin K."/>
            <person name="Klassen J."/>
            <person name="Lee M."/>
            <person name="Forst S."/>
            <person name="Stock P."/>
            <person name="Goodrich-Blair H."/>
        </authorList>
    </citation>
    <scope>NUCLEOTIDE SEQUENCE [LARGE SCALE GENOMIC DNA]</scope>
    <source>
        <strain evidence="2">Puntauvense</strain>
    </source>
</reference>
<keyword evidence="1" id="KW-0472">Membrane</keyword>
<protein>
    <submittedName>
        <fullName evidence="2">Uncharacterized protein</fullName>
    </submittedName>
</protein>
<keyword evidence="1" id="KW-0812">Transmembrane</keyword>
<dbReference type="EMBL" id="CBSW010000034">
    <property type="protein sequence ID" value="CDG95416.1"/>
    <property type="molecule type" value="Genomic_DNA"/>
</dbReference>
<accession>A0A077N030</accession>
<proteinExistence type="predicted"/>
<comment type="caution">
    <text evidence="2">The sequence shown here is derived from an EMBL/GenBank/DDBJ whole genome shotgun (WGS) entry which is preliminary data.</text>
</comment>
<feature type="transmembrane region" description="Helical" evidence="1">
    <location>
        <begin position="21"/>
        <end position="43"/>
    </location>
</feature>
<dbReference type="HOGENOM" id="CLU_2884901_0_0_6"/>
<dbReference type="AlphaFoldDB" id="A0A077N030"/>
<organism evidence="2">
    <name type="scientific">Xenorhabdus bovienii str. puntauvense</name>
    <dbReference type="NCBI Taxonomy" id="1398201"/>
    <lineage>
        <taxon>Bacteria</taxon>
        <taxon>Pseudomonadati</taxon>
        <taxon>Pseudomonadota</taxon>
        <taxon>Gammaproteobacteria</taxon>
        <taxon>Enterobacterales</taxon>
        <taxon>Morganellaceae</taxon>
        <taxon>Xenorhabdus</taxon>
    </lineage>
</organism>
<keyword evidence="1" id="KW-1133">Transmembrane helix</keyword>
<evidence type="ECO:0000256" key="1">
    <source>
        <dbReference type="SAM" id="Phobius"/>
    </source>
</evidence>
<name>A0A077N030_XENBV</name>
<dbReference type="Proteomes" id="UP000028511">
    <property type="component" value="Unassembled WGS sequence"/>
</dbReference>
<evidence type="ECO:0000313" key="2">
    <source>
        <dbReference type="EMBL" id="CDG95416.1"/>
    </source>
</evidence>
<gene>
    <name evidence="2" type="ORF">XBP1_1290002</name>
</gene>